<feature type="compositionally biased region" description="Basic residues" evidence="1">
    <location>
        <begin position="40"/>
        <end position="53"/>
    </location>
</feature>
<evidence type="ECO:0000256" key="1">
    <source>
        <dbReference type="SAM" id="MobiDB-lite"/>
    </source>
</evidence>
<dbReference type="PANTHER" id="PTHR23272:SF182">
    <property type="entry name" value="OS09G0381850 PROTEIN"/>
    <property type="match status" value="1"/>
</dbReference>
<feature type="domain" description="HAT C-terminal dimerisation" evidence="2">
    <location>
        <begin position="489"/>
        <end position="567"/>
    </location>
</feature>
<dbReference type="InterPro" id="IPR012337">
    <property type="entry name" value="RNaseH-like_sf"/>
</dbReference>
<dbReference type="InterPro" id="IPR025525">
    <property type="entry name" value="hAT-like_transposase_RNase-H"/>
</dbReference>
<accession>A0ABR0UEF8</accession>
<dbReference type="EMBL" id="JABTTQ020002969">
    <property type="protein sequence ID" value="KAK6120922.1"/>
    <property type="molecule type" value="Genomic_DNA"/>
</dbReference>
<evidence type="ECO:0000259" key="3">
    <source>
        <dbReference type="Pfam" id="PF14372"/>
    </source>
</evidence>
<dbReference type="PANTHER" id="PTHR23272">
    <property type="entry name" value="BED FINGER-RELATED"/>
    <property type="match status" value="1"/>
</dbReference>
<keyword evidence="5" id="KW-1185">Reference proteome</keyword>
<feature type="domain" description="hAT-like transposase RNase-H fold" evidence="3">
    <location>
        <begin position="332"/>
        <end position="432"/>
    </location>
</feature>
<dbReference type="InterPro" id="IPR008906">
    <property type="entry name" value="HATC_C_dom"/>
</dbReference>
<feature type="compositionally biased region" description="Basic and acidic residues" evidence="1">
    <location>
        <begin position="20"/>
        <end position="34"/>
    </location>
</feature>
<evidence type="ECO:0000313" key="4">
    <source>
        <dbReference type="EMBL" id="KAK6120922.1"/>
    </source>
</evidence>
<comment type="caution">
    <text evidence="4">The sequence shown here is derived from an EMBL/GenBank/DDBJ whole genome shotgun (WGS) entry which is preliminary data.</text>
</comment>
<organism evidence="4 5">
    <name type="scientific">Rehmannia glutinosa</name>
    <name type="common">Chinese foxglove</name>
    <dbReference type="NCBI Taxonomy" id="99300"/>
    <lineage>
        <taxon>Eukaryota</taxon>
        <taxon>Viridiplantae</taxon>
        <taxon>Streptophyta</taxon>
        <taxon>Embryophyta</taxon>
        <taxon>Tracheophyta</taxon>
        <taxon>Spermatophyta</taxon>
        <taxon>Magnoliopsida</taxon>
        <taxon>eudicotyledons</taxon>
        <taxon>Gunneridae</taxon>
        <taxon>Pentapetalae</taxon>
        <taxon>asterids</taxon>
        <taxon>lamiids</taxon>
        <taxon>Lamiales</taxon>
        <taxon>Orobanchaceae</taxon>
        <taxon>Rehmannieae</taxon>
        <taxon>Rehmannia</taxon>
    </lineage>
</organism>
<dbReference type="Proteomes" id="UP001318860">
    <property type="component" value="Unassembled WGS sequence"/>
</dbReference>
<gene>
    <name evidence="4" type="ORF">DH2020_045336</name>
</gene>
<name>A0ABR0UEF8_REHGL</name>
<feature type="compositionally biased region" description="Polar residues" evidence="1">
    <location>
        <begin position="7"/>
        <end position="17"/>
    </location>
</feature>
<dbReference type="Pfam" id="PF14372">
    <property type="entry name" value="hAT-like_RNase-H"/>
    <property type="match status" value="1"/>
</dbReference>
<feature type="region of interest" description="Disordered" evidence="1">
    <location>
        <begin position="1"/>
        <end position="74"/>
    </location>
</feature>
<sequence length="600" mass="68590">MHGLSFGVQQVKDTSISIPHENHNNQNKRQENRRAQSTRTARRKYFRMAKRGRHNQEKPPAEAPHAPHAPEMANPGEDLITELRGLLSLSPVMDPSSLNEQATIQRDEVNSIEENNNRANNVEGECTDDIQNEELKVGDEKLDDEKDTEKDDQGVDIIDGFMKCIKDWGIEHKIFTISVDNASNNDVAIRIAKETFSRSRKLPLGGKLFHVRCAAHILNLVVQDGLSEIKNIIDDVKESVRFINQSESRLMKFSDIVHHLGIPVKRLIIDCPTRWNSTYEMLVEAIKVKDAFPIFAQREASYNCCPSLEDWSKVEDVVEILEVFYEATHVISGTDYPTSNVFLVVIWRVKHVLNEKENHTNELIRGMVRKMKRKFDKYWGDCNLLMCIGAILDPRFKMRLVEFAFSKIYDECEARTNVMKVRDALYDLFFEYVEAEHTKTRKNGSFVSDSSSSMSYTSSTSKEKIVPCGLSMFDQYLNVVEVDTPMKSELDIYLEEGVFRCQDGEVTSEFDALAWWKSHELKFNILSKLARDVLAIPISTVASEATFSAGTRVLDPYRAKLSSEMVVLICGADWVRQLHGIMKPIMAHEDEEQIDVILRA</sequence>
<evidence type="ECO:0000259" key="2">
    <source>
        <dbReference type="Pfam" id="PF05699"/>
    </source>
</evidence>
<dbReference type="SUPFAM" id="SSF53098">
    <property type="entry name" value="Ribonuclease H-like"/>
    <property type="match status" value="1"/>
</dbReference>
<reference evidence="4 5" key="1">
    <citation type="journal article" date="2021" name="Comput. Struct. Biotechnol. J.">
        <title>De novo genome assembly of the potent medicinal plant Rehmannia glutinosa using nanopore technology.</title>
        <authorList>
            <person name="Ma L."/>
            <person name="Dong C."/>
            <person name="Song C."/>
            <person name="Wang X."/>
            <person name="Zheng X."/>
            <person name="Niu Y."/>
            <person name="Chen S."/>
            <person name="Feng W."/>
        </authorList>
    </citation>
    <scope>NUCLEOTIDE SEQUENCE [LARGE SCALE GENOMIC DNA]</scope>
    <source>
        <strain evidence="4">DH-2019</strain>
    </source>
</reference>
<protein>
    <recommendedName>
        <fullName evidence="6">Zinc finger BED domain-containing protein RICESLEEPER 2-like</fullName>
    </recommendedName>
</protein>
<feature type="compositionally biased region" description="Low complexity" evidence="1">
    <location>
        <begin position="63"/>
        <end position="73"/>
    </location>
</feature>
<evidence type="ECO:0008006" key="6">
    <source>
        <dbReference type="Google" id="ProtNLM"/>
    </source>
</evidence>
<proteinExistence type="predicted"/>
<dbReference type="Pfam" id="PF05699">
    <property type="entry name" value="Dimer_Tnp_hAT"/>
    <property type="match status" value="1"/>
</dbReference>
<evidence type="ECO:0000313" key="5">
    <source>
        <dbReference type="Proteomes" id="UP001318860"/>
    </source>
</evidence>